<dbReference type="EMBL" id="LGSS01000005">
    <property type="protein sequence ID" value="KNF08925.1"/>
    <property type="molecule type" value="Genomic_DNA"/>
</dbReference>
<keyword evidence="15" id="KW-0687">Ribonucleoprotein</keyword>
<proteinExistence type="inferred from homology"/>
<keyword evidence="5 11" id="KW-0949">S-adenosyl-L-methionine</keyword>
<evidence type="ECO:0000259" key="13">
    <source>
        <dbReference type="PROSITE" id="PS51449"/>
    </source>
</evidence>
<evidence type="ECO:0000313" key="15">
    <source>
        <dbReference type="EMBL" id="KNF08925.1"/>
    </source>
</evidence>
<dbReference type="GO" id="GO:0046872">
    <property type="term" value="F:metal ion binding"/>
    <property type="evidence" value="ECO:0007669"/>
    <property type="project" value="UniProtKB-KW"/>
</dbReference>
<keyword evidence="7 11" id="KW-0479">Metal-binding</keyword>
<dbReference type="RefSeq" id="WP_200898518.1">
    <property type="nucleotide sequence ID" value="NZ_LGSS01000005.1"/>
</dbReference>
<comment type="subcellular location">
    <subcellularLocation>
        <location evidence="11">Cytoplasm</location>
    </subcellularLocation>
</comment>
<dbReference type="FunFam" id="3.40.50.12160:FF:000006">
    <property type="entry name" value="tRNA-2-methylthio-N(6)-dimethylallyladenosine synthase"/>
    <property type="match status" value="1"/>
</dbReference>
<dbReference type="PROSITE" id="PS50926">
    <property type="entry name" value="TRAM"/>
    <property type="match status" value="1"/>
</dbReference>
<comment type="similarity">
    <text evidence="11">Belongs to the methylthiotransferase family. MiaB subfamily.</text>
</comment>
<feature type="binding site" evidence="11">
    <location>
        <position position="164"/>
    </location>
    <ligand>
        <name>[4Fe-4S] cluster</name>
        <dbReference type="ChEBI" id="CHEBI:49883"/>
        <label>2</label>
        <note>4Fe-4S-S-AdoMet</note>
    </ligand>
</feature>
<dbReference type="PROSITE" id="PS51918">
    <property type="entry name" value="RADICAL_SAM"/>
    <property type="match status" value="1"/>
</dbReference>
<dbReference type="InterPro" id="IPR006638">
    <property type="entry name" value="Elp3/MiaA/NifB-like_rSAM"/>
</dbReference>
<evidence type="ECO:0000256" key="11">
    <source>
        <dbReference type="HAMAP-Rule" id="MF_01864"/>
    </source>
</evidence>
<keyword evidence="15" id="KW-0689">Ribosomal protein</keyword>
<organism evidence="15 16">
    <name type="scientific">Gottschalkia purinilytica</name>
    <name type="common">Clostridium purinilyticum</name>
    <dbReference type="NCBI Taxonomy" id="1503"/>
    <lineage>
        <taxon>Bacteria</taxon>
        <taxon>Bacillati</taxon>
        <taxon>Bacillota</taxon>
        <taxon>Tissierellia</taxon>
        <taxon>Tissierellales</taxon>
        <taxon>Gottschalkiaceae</taxon>
        <taxon>Gottschalkia</taxon>
    </lineage>
</organism>
<dbReference type="GO" id="GO:0051539">
    <property type="term" value="F:4 iron, 4 sulfur cluster binding"/>
    <property type="evidence" value="ECO:0007669"/>
    <property type="project" value="UniProtKB-UniRule"/>
</dbReference>
<comment type="caution">
    <text evidence="15">The sequence shown here is derived from an EMBL/GenBank/DDBJ whole genome shotgun (WGS) entry which is preliminary data.</text>
</comment>
<comment type="catalytic activity">
    <reaction evidence="11">
        <text>N(6)-dimethylallyladenosine(37) in tRNA + (sulfur carrier)-SH + AH2 + 2 S-adenosyl-L-methionine = 2-methylsulfanyl-N(6)-dimethylallyladenosine(37) in tRNA + (sulfur carrier)-H + 5'-deoxyadenosine + L-methionine + A + S-adenosyl-L-homocysteine + 2 H(+)</text>
        <dbReference type="Rhea" id="RHEA:37067"/>
        <dbReference type="Rhea" id="RHEA-COMP:10375"/>
        <dbReference type="Rhea" id="RHEA-COMP:10376"/>
        <dbReference type="Rhea" id="RHEA-COMP:14737"/>
        <dbReference type="Rhea" id="RHEA-COMP:14739"/>
        <dbReference type="ChEBI" id="CHEBI:13193"/>
        <dbReference type="ChEBI" id="CHEBI:15378"/>
        <dbReference type="ChEBI" id="CHEBI:17319"/>
        <dbReference type="ChEBI" id="CHEBI:17499"/>
        <dbReference type="ChEBI" id="CHEBI:29917"/>
        <dbReference type="ChEBI" id="CHEBI:57844"/>
        <dbReference type="ChEBI" id="CHEBI:57856"/>
        <dbReference type="ChEBI" id="CHEBI:59789"/>
        <dbReference type="ChEBI" id="CHEBI:64428"/>
        <dbReference type="ChEBI" id="CHEBI:74415"/>
        <dbReference type="ChEBI" id="CHEBI:74417"/>
        <dbReference type="EC" id="2.8.4.3"/>
    </reaction>
</comment>
<dbReference type="PROSITE" id="PS01278">
    <property type="entry name" value="MTTASE_RADICAL"/>
    <property type="match status" value="1"/>
</dbReference>
<dbReference type="NCBIfam" id="TIGR01574">
    <property type="entry name" value="miaB-methiolase"/>
    <property type="match status" value="1"/>
</dbReference>
<dbReference type="STRING" id="1503.CLPU_5c02320"/>
<dbReference type="InterPro" id="IPR038135">
    <property type="entry name" value="Methylthiotransferase_N_sf"/>
</dbReference>
<dbReference type="SMART" id="SM00729">
    <property type="entry name" value="Elp3"/>
    <property type="match status" value="1"/>
</dbReference>
<dbReference type="EC" id="2.8.4.3" evidence="10 11"/>
<feature type="domain" description="MTTase N-terminal" evidence="13">
    <location>
        <begin position="9"/>
        <end position="127"/>
    </location>
</feature>
<evidence type="ECO:0000256" key="4">
    <source>
        <dbReference type="ARBA" id="ARBA00022679"/>
    </source>
</evidence>
<dbReference type="PANTHER" id="PTHR43020">
    <property type="entry name" value="CDK5 REGULATORY SUBUNIT-ASSOCIATED PROTEIN 1"/>
    <property type="match status" value="1"/>
</dbReference>
<sequence length="448" mass="51519">MDNRSDKNLKYTIITWGCQMNEHDSEKISGILESLNYTPTSNREDADLIIFNTCLVRENAELKVYGNLGELKALKRKNPELIIGICGCMMQKKEIRDLVKQKYGFIDLMFGTHNLHKLPELIANNKQSSRMIIDVWEEGGEIIEGVPAKRKFGYKAFVNIMHGCNNFCTYCIVPYTRGRERSRTPEDIIKEIEELAQEECKEITLLGQNVNSYGKTLEDKTTFADLLRMINKIEGIERIRFMTSHPKDLSDELIYAMRDCSKVCEHLHLPFQAGSNNVLKVMNRKYTKEKYLELVSKLKNEIPNISLTTDIIVGFPGESEEDFEETLDVVKKVGFDSAFTFLYSVREGTPAAKMEDQVPDDVKHRRFKTLLDTLHPISHENNIKLQDTIQEILVEEVSKNNEDMLSGRTRTNKLVHFKGEKDMIGKLVNVKIDVAKTWTLEGHIIEND</sequence>
<dbReference type="SFLD" id="SFLDS00029">
    <property type="entry name" value="Radical_SAM"/>
    <property type="match status" value="1"/>
</dbReference>
<feature type="binding site" evidence="11">
    <location>
        <position position="54"/>
    </location>
    <ligand>
        <name>[4Fe-4S] cluster</name>
        <dbReference type="ChEBI" id="CHEBI:49883"/>
        <label>1</label>
    </ligand>
</feature>
<feature type="domain" description="Radical SAM core" evidence="14">
    <location>
        <begin position="150"/>
        <end position="380"/>
    </location>
</feature>
<evidence type="ECO:0000256" key="5">
    <source>
        <dbReference type="ARBA" id="ARBA00022691"/>
    </source>
</evidence>
<dbReference type="InterPro" id="IPR005839">
    <property type="entry name" value="Methylthiotransferase"/>
</dbReference>
<dbReference type="SFLD" id="SFLDF00273">
    <property type="entry name" value="(dimethylallyl)adenosine_tRNA"/>
    <property type="match status" value="1"/>
</dbReference>
<dbReference type="InterPro" id="IPR058240">
    <property type="entry name" value="rSAM_sf"/>
</dbReference>
<gene>
    <name evidence="15" type="primary">rimO</name>
    <name evidence="11" type="synonym">miaB</name>
    <name evidence="15" type="ORF">CLPU_5c02320</name>
</gene>
<name>A0A0L0WBX9_GOTPU</name>
<evidence type="ECO:0000256" key="9">
    <source>
        <dbReference type="ARBA" id="ARBA00023014"/>
    </source>
</evidence>
<keyword evidence="6 11" id="KW-0819">tRNA processing</keyword>
<dbReference type="Proteomes" id="UP000037267">
    <property type="component" value="Unassembled WGS sequence"/>
</dbReference>
<protein>
    <recommendedName>
        <fullName evidence="10 11">tRNA-2-methylthio-N(6)-dimethylallyladenosine synthase</fullName>
        <ecNumber evidence="10 11">2.8.4.3</ecNumber>
    </recommendedName>
    <alternativeName>
        <fullName evidence="11">(Dimethylallyl)adenosine tRNA methylthiotransferase MiaB</fullName>
    </alternativeName>
    <alternativeName>
        <fullName evidence="11">tRNA-i(6)A37 methylthiotransferase</fullName>
    </alternativeName>
</protein>
<evidence type="ECO:0000256" key="6">
    <source>
        <dbReference type="ARBA" id="ARBA00022694"/>
    </source>
</evidence>
<dbReference type="Pfam" id="PF01938">
    <property type="entry name" value="TRAM"/>
    <property type="match status" value="1"/>
</dbReference>
<dbReference type="GO" id="GO:0005829">
    <property type="term" value="C:cytosol"/>
    <property type="evidence" value="ECO:0007669"/>
    <property type="project" value="TreeGrafter"/>
</dbReference>
<evidence type="ECO:0000256" key="3">
    <source>
        <dbReference type="ARBA" id="ARBA00022490"/>
    </source>
</evidence>
<dbReference type="InterPro" id="IPR023404">
    <property type="entry name" value="rSAM_horseshoe"/>
</dbReference>
<evidence type="ECO:0000256" key="8">
    <source>
        <dbReference type="ARBA" id="ARBA00023004"/>
    </source>
</evidence>
<dbReference type="NCBIfam" id="TIGR00089">
    <property type="entry name" value="MiaB/RimO family radical SAM methylthiotransferase"/>
    <property type="match status" value="1"/>
</dbReference>
<comment type="cofactor">
    <cofactor evidence="11">
        <name>[4Fe-4S] cluster</name>
        <dbReference type="ChEBI" id="CHEBI:49883"/>
    </cofactor>
    <text evidence="11">Binds 2 [4Fe-4S] clusters. One cluster is coordinated with 3 cysteines and an exchangeable S-adenosyl-L-methionine.</text>
</comment>
<feature type="binding site" evidence="11">
    <location>
        <position position="168"/>
    </location>
    <ligand>
        <name>[4Fe-4S] cluster</name>
        <dbReference type="ChEBI" id="CHEBI:49883"/>
        <label>2</label>
        <note>4Fe-4S-S-AdoMet</note>
    </ligand>
</feature>
<feature type="binding site" evidence="11">
    <location>
        <position position="18"/>
    </location>
    <ligand>
        <name>[4Fe-4S] cluster</name>
        <dbReference type="ChEBI" id="CHEBI:49883"/>
        <label>1</label>
    </ligand>
</feature>
<keyword evidence="3 11" id="KW-0963">Cytoplasm</keyword>
<comment type="subunit">
    <text evidence="11">Monomer.</text>
</comment>
<evidence type="ECO:0000259" key="12">
    <source>
        <dbReference type="PROSITE" id="PS50926"/>
    </source>
</evidence>
<dbReference type="PANTHER" id="PTHR43020:SF2">
    <property type="entry name" value="MITOCHONDRIAL TRNA METHYLTHIOTRANSFERASE CDK5RAP1"/>
    <property type="match status" value="1"/>
</dbReference>
<keyword evidence="8 11" id="KW-0408">Iron</keyword>
<feature type="binding site" evidence="11">
    <location>
        <position position="171"/>
    </location>
    <ligand>
        <name>[4Fe-4S] cluster</name>
        <dbReference type="ChEBI" id="CHEBI:49883"/>
        <label>2</label>
        <note>4Fe-4S-S-AdoMet</note>
    </ligand>
</feature>
<feature type="binding site" evidence="11">
    <location>
        <position position="88"/>
    </location>
    <ligand>
        <name>[4Fe-4S] cluster</name>
        <dbReference type="ChEBI" id="CHEBI:49883"/>
        <label>1</label>
    </ligand>
</feature>
<keyword evidence="4 11" id="KW-0808">Transferase</keyword>
<dbReference type="HAMAP" id="MF_01864">
    <property type="entry name" value="tRNA_metthiotr_MiaB"/>
    <property type="match status" value="1"/>
</dbReference>
<dbReference type="InterPro" id="IPR006463">
    <property type="entry name" value="MiaB_methiolase"/>
</dbReference>
<reference evidence="16" key="1">
    <citation type="submission" date="2015-07" db="EMBL/GenBank/DDBJ databases">
        <title>Draft genome sequence of the purine-degrading Gottschalkia purinilyticum DSM 1384 (formerly Clostridium purinilyticum).</title>
        <authorList>
            <person name="Poehlein A."/>
            <person name="Schiel-Bengelsdorf B."/>
            <person name="Bengelsdorf F.R."/>
            <person name="Daniel R."/>
            <person name="Duerre P."/>
        </authorList>
    </citation>
    <scope>NUCLEOTIDE SEQUENCE [LARGE SCALE GENOMIC DNA]</scope>
    <source>
        <strain evidence="16">DSM 1384</strain>
    </source>
</reference>
<dbReference type="InterPro" id="IPR007197">
    <property type="entry name" value="rSAM"/>
</dbReference>
<keyword evidence="2 11" id="KW-0004">4Fe-4S</keyword>
<keyword evidence="9 11" id="KW-0411">Iron-sulfur</keyword>
<evidence type="ECO:0000256" key="10">
    <source>
        <dbReference type="ARBA" id="ARBA00033765"/>
    </source>
</evidence>
<dbReference type="SFLD" id="SFLDG01082">
    <property type="entry name" value="B12-binding_domain_containing"/>
    <property type="match status" value="1"/>
</dbReference>
<dbReference type="InterPro" id="IPR002792">
    <property type="entry name" value="TRAM_dom"/>
</dbReference>
<dbReference type="GO" id="GO:0035597">
    <property type="term" value="F:tRNA-2-methylthio-N(6)-dimethylallyladenosine(37) synthase activity"/>
    <property type="evidence" value="ECO:0007669"/>
    <property type="project" value="UniProtKB-EC"/>
</dbReference>
<dbReference type="Pfam" id="PF04055">
    <property type="entry name" value="Radical_SAM"/>
    <property type="match status" value="1"/>
</dbReference>
<dbReference type="Gene3D" id="3.40.50.12160">
    <property type="entry name" value="Methylthiotransferase, N-terminal domain"/>
    <property type="match status" value="1"/>
</dbReference>
<dbReference type="InterPro" id="IPR013848">
    <property type="entry name" value="Methylthiotransferase_N"/>
</dbReference>
<dbReference type="AlphaFoldDB" id="A0A0L0WBX9"/>
<keyword evidence="16" id="KW-1185">Reference proteome</keyword>
<dbReference type="FunFam" id="3.80.30.20:FF:000001">
    <property type="entry name" value="tRNA-2-methylthio-N(6)-dimethylallyladenosine synthase 2"/>
    <property type="match status" value="1"/>
</dbReference>
<dbReference type="Pfam" id="PF00919">
    <property type="entry name" value="UPF0004"/>
    <property type="match status" value="1"/>
</dbReference>
<dbReference type="PATRIC" id="fig|1503.3.peg.2759"/>
<dbReference type="SUPFAM" id="SSF102114">
    <property type="entry name" value="Radical SAM enzymes"/>
    <property type="match status" value="1"/>
</dbReference>
<dbReference type="CDD" id="cd01335">
    <property type="entry name" value="Radical_SAM"/>
    <property type="match status" value="1"/>
</dbReference>
<accession>A0A0L0WBX9</accession>
<dbReference type="GO" id="GO:0005840">
    <property type="term" value="C:ribosome"/>
    <property type="evidence" value="ECO:0007669"/>
    <property type="project" value="UniProtKB-KW"/>
</dbReference>
<evidence type="ECO:0000256" key="2">
    <source>
        <dbReference type="ARBA" id="ARBA00022485"/>
    </source>
</evidence>
<evidence type="ECO:0000256" key="1">
    <source>
        <dbReference type="ARBA" id="ARBA00003234"/>
    </source>
</evidence>
<dbReference type="PROSITE" id="PS51449">
    <property type="entry name" value="MTTASE_N"/>
    <property type="match status" value="1"/>
</dbReference>
<dbReference type="Gene3D" id="3.80.30.20">
    <property type="entry name" value="tm_1862 like domain"/>
    <property type="match status" value="1"/>
</dbReference>
<dbReference type="InterPro" id="IPR020612">
    <property type="entry name" value="Methylthiotransferase_CS"/>
</dbReference>
<evidence type="ECO:0000256" key="7">
    <source>
        <dbReference type="ARBA" id="ARBA00022723"/>
    </source>
</evidence>
<evidence type="ECO:0000313" key="16">
    <source>
        <dbReference type="Proteomes" id="UP000037267"/>
    </source>
</evidence>
<comment type="function">
    <text evidence="1 11">Catalyzes the methylthiolation of N6-(dimethylallyl)adenosine (i(6)A), leading to the formation of 2-methylthio-N6-(dimethylallyl)adenosine (ms(2)i(6)A) at position 37 in tRNAs that read codons beginning with uridine.</text>
</comment>
<dbReference type="SFLD" id="SFLDG01061">
    <property type="entry name" value="methylthiotransferase"/>
    <property type="match status" value="1"/>
</dbReference>
<feature type="domain" description="TRAM" evidence="12">
    <location>
        <begin position="382"/>
        <end position="446"/>
    </location>
</feature>
<evidence type="ECO:0000259" key="14">
    <source>
        <dbReference type="PROSITE" id="PS51918"/>
    </source>
</evidence>